<dbReference type="Proteomes" id="UP000015993">
    <property type="component" value="Unassembled WGS sequence"/>
</dbReference>
<dbReference type="Pfam" id="PF07659">
    <property type="entry name" value="DUF1599"/>
    <property type="match status" value="2"/>
</dbReference>
<dbReference type="RefSeq" id="WP_009346542.1">
    <property type="nucleotide sequence ID" value="NZ_JH376827.1"/>
</dbReference>
<name>G5G980_9BACT</name>
<gene>
    <name evidence="2" type="ORF">HMPREF9332_00131</name>
</gene>
<sequence length="178" mass="20388">MTTEEEFQKVLAMCRDLFIKKMHDYGVAWRILRPTSLTDQIYIKANRIRTLETKGEALVDEGIVPEFIGIVNYTAMGLIQLERGASSGNDISNEEALTLYDKMTASAMELMLKKNHDYDEVWRAMRVSSYTDLILMKISRTKQIEDLQGKTLVSEGIAANYRDMMNYAVFALIKLTLE</sequence>
<comment type="caution">
    <text evidence="2">The sequence shown here is derived from an EMBL/GenBank/DDBJ whole genome shotgun (WGS) entry which is preliminary data.</text>
</comment>
<dbReference type="STRING" id="679199.HMPREF9332_00131"/>
<evidence type="ECO:0000313" key="3">
    <source>
        <dbReference type="Proteomes" id="UP000015993"/>
    </source>
</evidence>
<dbReference type="EMBL" id="ACZK01000005">
    <property type="protein sequence ID" value="EHG24656.1"/>
    <property type="molecule type" value="Genomic_DNA"/>
</dbReference>
<feature type="domain" description="Nucleotide modification associated" evidence="1">
    <location>
        <begin position="21"/>
        <end position="81"/>
    </location>
</feature>
<reference evidence="2 3" key="1">
    <citation type="submission" date="2011-08" db="EMBL/GenBank/DDBJ databases">
        <title>The Genome Sequence of Prevotella sp. oral taxon 302 str. F0323.</title>
        <authorList>
            <consortium name="The Broad Institute Genome Sequencing Platform"/>
            <person name="Earl A."/>
            <person name="Ward D."/>
            <person name="Feldgarden M."/>
            <person name="Gevers D."/>
            <person name="Izard J."/>
            <person name="Blanton J.M."/>
            <person name="Baranova O.V."/>
            <person name="Tanner A.C."/>
            <person name="Dewhirst F.E."/>
            <person name="Young S.K."/>
            <person name="Zeng Q."/>
            <person name="Gargeya S."/>
            <person name="Fitzgerald M."/>
            <person name="Haas B."/>
            <person name="Abouelleil A."/>
            <person name="Alvarado L."/>
            <person name="Arachchi H.M."/>
            <person name="Berlin A."/>
            <person name="Brown A."/>
            <person name="Chapman S.B."/>
            <person name="Chen Z."/>
            <person name="Dunbar C."/>
            <person name="Freedman E."/>
            <person name="Gearin G."/>
            <person name="Gellesch M."/>
            <person name="Goldberg J."/>
            <person name="Griggs A."/>
            <person name="Gujja S."/>
            <person name="Heiman D."/>
            <person name="Howarth C."/>
            <person name="Larson L."/>
            <person name="Lui A."/>
            <person name="MacDonald P.J.P."/>
            <person name="Montmayeur A."/>
            <person name="Murphy C."/>
            <person name="Neiman D."/>
            <person name="Pearson M."/>
            <person name="Priest M."/>
            <person name="Roberts A."/>
            <person name="Saif S."/>
            <person name="Shea T."/>
            <person name="Shenoy N."/>
            <person name="Sisk P."/>
            <person name="Stolte C."/>
            <person name="Sykes S."/>
            <person name="Wortman J."/>
            <person name="Nusbaum C."/>
            <person name="Birren B."/>
        </authorList>
    </citation>
    <scope>NUCLEOTIDE SEQUENCE [LARGE SCALE GENOMIC DNA]</scope>
    <source>
        <strain evidence="2 3">F0323</strain>
    </source>
</reference>
<dbReference type="eggNOG" id="ENOG502Z7RJ">
    <property type="taxonomic scope" value="Bacteria"/>
</dbReference>
<evidence type="ECO:0000313" key="2">
    <source>
        <dbReference type="EMBL" id="EHG24656.1"/>
    </source>
</evidence>
<dbReference type="PATRIC" id="fig|679199.3.peg.137"/>
<dbReference type="OrthoDB" id="659365at2"/>
<dbReference type="HOGENOM" id="CLU_123222_0_0_10"/>
<protein>
    <recommendedName>
        <fullName evidence="1">Nucleotide modification associated domain-containing protein</fullName>
    </recommendedName>
</protein>
<evidence type="ECO:0000259" key="1">
    <source>
        <dbReference type="Pfam" id="PF07659"/>
    </source>
</evidence>
<proteinExistence type="predicted"/>
<feature type="domain" description="Nucleotide modification associated" evidence="1">
    <location>
        <begin position="114"/>
        <end position="175"/>
    </location>
</feature>
<keyword evidence="3" id="KW-1185">Reference proteome</keyword>
<dbReference type="AlphaFoldDB" id="G5G980"/>
<accession>G5G980</accession>
<organism evidence="2 3">
    <name type="scientific">Alloprevotella rava F0323</name>
    <dbReference type="NCBI Taxonomy" id="679199"/>
    <lineage>
        <taxon>Bacteria</taxon>
        <taxon>Pseudomonadati</taxon>
        <taxon>Bacteroidota</taxon>
        <taxon>Bacteroidia</taxon>
        <taxon>Bacteroidales</taxon>
        <taxon>Prevotellaceae</taxon>
        <taxon>Alloprevotella</taxon>
    </lineage>
</organism>
<dbReference type="InterPro" id="IPR011630">
    <property type="entry name" value="DUF1599"/>
</dbReference>